<dbReference type="OrthoDB" id="3579809at2"/>
<keyword evidence="3" id="KW-1185">Reference proteome</keyword>
<organism evidence="2 3">
    <name type="scientific">Arthrobacter terricola</name>
    <dbReference type="NCBI Taxonomy" id="2547396"/>
    <lineage>
        <taxon>Bacteria</taxon>
        <taxon>Bacillati</taxon>
        <taxon>Actinomycetota</taxon>
        <taxon>Actinomycetes</taxon>
        <taxon>Micrococcales</taxon>
        <taxon>Micrococcaceae</taxon>
        <taxon>Arthrobacter</taxon>
    </lineage>
</organism>
<dbReference type="RefSeq" id="WP_133207018.1">
    <property type="nucleotide sequence ID" value="NZ_SMRU01000058.1"/>
</dbReference>
<comment type="caution">
    <text evidence="2">The sequence shown here is derived from an EMBL/GenBank/DDBJ whole genome shotgun (WGS) entry which is preliminary data.</text>
</comment>
<dbReference type="Proteomes" id="UP000295511">
    <property type="component" value="Unassembled WGS sequence"/>
</dbReference>
<protein>
    <submittedName>
        <fullName evidence="2">AsnC family protein</fullName>
    </submittedName>
</protein>
<evidence type="ECO:0000313" key="2">
    <source>
        <dbReference type="EMBL" id="TDF86894.1"/>
    </source>
</evidence>
<reference evidence="2 3" key="1">
    <citation type="submission" date="2019-03" db="EMBL/GenBank/DDBJ databases">
        <title>Whole genome sequence of Arthrobacter sp JH1-1.</title>
        <authorList>
            <person name="Trinh H.N."/>
        </authorList>
    </citation>
    <scope>NUCLEOTIDE SEQUENCE [LARGE SCALE GENOMIC DNA]</scope>
    <source>
        <strain evidence="2 3">JH1-1</strain>
    </source>
</reference>
<gene>
    <name evidence="2" type="ORF">E1809_25405</name>
</gene>
<dbReference type="AlphaFoldDB" id="A0A4R5K5A5"/>
<dbReference type="SUPFAM" id="SSF88659">
    <property type="entry name" value="Sigma3 and sigma4 domains of RNA polymerase sigma factors"/>
    <property type="match status" value="1"/>
</dbReference>
<sequence>MARYSGGPTVHRAMTGPRATGEATSSPQGWKVEVVDTLQAIQQVRQKCDHTELVTVKYARKAGLSWAEIANALGVTRQAVWERWHEIDETLPKNDAWGPFSLNETAPDGTTSL</sequence>
<accession>A0A4R5K5A5</accession>
<proteinExistence type="predicted"/>
<dbReference type="EMBL" id="SMRU01000058">
    <property type="protein sequence ID" value="TDF86894.1"/>
    <property type="molecule type" value="Genomic_DNA"/>
</dbReference>
<evidence type="ECO:0000313" key="3">
    <source>
        <dbReference type="Proteomes" id="UP000295511"/>
    </source>
</evidence>
<evidence type="ECO:0000256" key="1">
    <source>
        <dbReference type="SAM" id="MobiDB-lite"/>
    </source>
</evidence>
<name>A0A4R5K5A5_9MICC</name>
<feature type="region of interest" description="Disordered" evidence="1">
    <location>
        <begin position="1"/>
        <end position="28"/>
    </location>
</feature>
<dbReference type="InterPro" id="IPR013324">
    <property type="entry name" value="RNA_pol_sigma_r3/r4-like"/>
</dbReference>